<feature type="compositionally biased region" description="Low complexity" evidence="1">
    <location>
        <begin position="7"/>
        <end position="28"/>
    </location>
</feature>
<reference evidence="3 4" key="1">
    <citation type="submission" date="2020-07" db="EMBL/GenBank/DDBJ databases">
        <title>Sequencing the genomes of 1000 actinobacteria strains.</title>
        <authorList>
            <person name="Klenk H.-P."/>
        </authorList>
    </citation>
    <scope>NUCLEOTIDE SEQUENCE [LARGE SCALE GENOMIC DNA]</scope>
    <source>
        <strain evidence="3 4">DSM 18248</strain>
    </source>
</reference>
<dbReference type="AlphaFoldDB" id="A0A7Y9YFS1"/>
<dbReference type="Proteomes" id="UP000537326">
    <property type="component" value="Unassembled WGS sequence"/>
</dbReference>
<feature type="region of interest" description="Disordered" evidence="1">
    <location>
        <begin position="1"/>
        <end position="33"/>
    </location>
</feature>
<dbReference type="RefSeq" id="WP_179532094.1">
    <property type="nucleotide sequence ID" value="NZ_BAAAPP010000008.1"/>
</dbReference>
<accession>A0A7Y9YFS1</accession>
<dbReference type="SUPFAM" id="SSF56300">
    <property type="entry name" value="Metallo-dependent phosphatases"/>
    <property type="match status" value="1"/>
</dbReference>
<evidence type="ECO:0008006" key="5">
    <source>
        <dbReference type="Google" id="ProtNLM"/>
    </source>
</evidence>
<keyword evidence="2" id="KW-0812">Transmembrane</keyword>
<evidence type="ECO:0000313" key="4">
    <source>
        <dbReference type="Proteomes" id="UP000537326"/>
    </source>
</evidence>
<dbReference type="EMBL" id="JACBZI010000001">
    <property type="protein sequence ID" value="NYI11400.1"/>
    <property type="molecule type" value="Genomic_DNA"/>
</dbReference>
<feature type="compositionally biased region" description="Low complexity" evidence="1">
    <location>
        <begin position="558"/>
        <end position="567"/>
    </location>
</feature>
<name>A0A7Y9YFS1_9ACTN</name>
<keyword evidence="2" id="KW-0472">Membrane</keyword>
<protein>
    <recommendedName>
        <fullName evidence="5">Calcineurin-like phosphoesterase</fullName>
    </recommendedName>
</protein>
<feature type="region of interest" description="Disordered" evidence="1">
    <location>
        <begin position="531"/>
        <end position="573"/>
    </location>
</feature>
<keyword evidence="4" id="KW-1185">Reference proteome</keyword>
<comment type="caution">
    <text evidence="3">The sequence shown here is derived from an EMBL/GenBank/DDBJ whole genome shotgun (WGS) entry which is preliminary data.</text>
</comment>
<evidence type="ECO:0000256" key="1">
    <source>
        <dbReference type="SAM" id="MobiDB-lite"/>
    </source>
</evidence>
<evidence type="ECO:0000256" key="2">
    <source>
        <dbReference type="SAM" id="Phobius"/>
    </source>
</evidence>
<proteinExistence type="predicted"/>
<feature type="transmembrane region" description="Helical" evidence="2">
    <location>
        <begin position="41"/>
        <end position="64"/>
    </location>
</feature>
<sequence>MSPTQSGAPGTEGPTPDGGAAPAHGGPARPRRTLLHRTGRGLHGLALLGAWAGLAVLAGLTLFLGSSRELTLASHDAVVQPTLSRHVVVRTGPVLPDLRLGSGAPLGVDITLGKTDATSTEELVDRYAVIASSPEGAQARVQEAVVDMATRAALRGAAVGAVPVLVWVLVGSARRRELLRGVPTRRGAVAVTAVAAVGVAWWQPWTPDVDQVDDDRTWVTLAEFLGDDVPVPEELVGVEVRGDVTTNQTRRLVESAVNTYEKSRGFYADAAEEAGTLELRMPEEDETVVVFVSDRHDNIGMDRVARAVGDRVGATAVYDGGDDTSTGSTWEAFSLDSVSAAFEGYDRFGVAGNHDNGDFVADYLAEHGWTMLDGEVVEGPGGSTLLGVADPRSSGLGSWRDETGLSFEEVGGRLADVACEAGEDGEPIGTVLVHDVNLATETLTRGCADLVLGGHLHVEEGPEAITGPEGQVGYRYTMGTTGGAAYAFALGSKPRRVAQITLVTYREGRPVGLQAVFLQTNGRWDLGDYTELTRPEEAAPDVELPTPSQRPDSGPATGPSRPGSSPDPGDDID</sequence>
<organism evidence="3 4">
    <name type="scientific">Nocardioides marinus</name>
    <dbReference type="NCBI Taxonomy" id="374514"/>
    <lineage>
        <taxon>Bacteria</taxon>
        <taxon>Bacillati</taxon>
        <taxon>Actinomycetota</taxon>
        <taxon>Actinomycetes</taxon>
        <taxon>Propionibacteriales</taxon>
        <taxon>Nocardioidaceae</taxon>
        <taxon>Nocardioides</taxon>
    </lineage>
</organism>
<keyword evidence="2" id="KW-1133">Transmembrane helix</keyword>
<gene>
    <name evidence="3" type="ORF">BKA05_002915</name>
</gene>
<evidence type="ECO:0000313" key="3">
    <source>
        <dbReference type="EMBL" id="NYI11400.1"/>
    </source>
</evidence>
<dbReference type="InterPro" id="IPR029052">
    <property type="entry name" value="Metallo-depent_PP-like"/>
</dbReference>